<dbReference type="AlphaFoldDB" id="A0A922EUB1"/>
<proteinExistence type="predicted"/>
<comment type="caution">
    <text evidence="1">The sequence shown here is derived from an EMBL/GenBank/DDBJ whole genome shotgun (WGS) entry which is preliminary data.</text>
</comment>
<evidence type="ECO:0000313" key="1">
    <source>
        <dbReference type="EMBL" id="KAG6708852.1"/>
    </source>
</evidence>
<evidence type="ECO:0000313" key="2">
    <source>
        <dbReference type="Proteomes" id="UP000811246"/>
    </source>
</evidence>
<sequence length="118" mass="13274">MALPQFIPTTSLKGKTHPSEIRSQDAYSSNIIGTVFAPRSEDECKSIVHVLPIVPPWPNCTACHILPMRSEDLEFKCQTVPLNDQPGMHCSGVCRLCSHVCRRRFEVGFCTIFEKENL</sequence>
<name>A0A922EUB1_CARIL</name>
<gene>
    <name evidence="1" type="ORF">I3842_06G102300</name>
</gene>
<accession>A0A922EUB1</accession>
<reference evidence="1" key="1">
    <citation type="submission" date="2021-01" db="EMBL/GenBank/DDBJ databases">
        <authorList>
            <person name="Lovell J.T."/>
            <person name="Bentley N."/>
            <person name="Bhattarai G."/>
            <person name="Jenkins J.W."/>
            <person name="Sreedasyam A."/>
            <person name="Alarcon Y."/>
            <person name="Bock C."/>
            <person name="Boston L."/>
            <person name="Carlson J."/>
            <person name="Cervantes K."/>
            <person name="Clermont K."/>
            <person name="Krom N."/>
            <person name="Kubenka K."/>
            <person name="Mamidi S."/>
            <person name="Mattison C."/>
            <person name="Monteros M."/>
            <person name="Pisani C."/>
            <person name="Plott C."/>
            <person name="Rajasekar S."/>
            <person name="Rhein H.S."/>
            <person name="Rohla C."/>
            <person name="Song M."/>
            <person name="Hilaire R.S."/>
            <person name="Shu S."/>
            <person name="Wells L."/>
            <person name="Wang X."/>
            <person name="Webber J."/>
            <person name="Heerema R.J."/>
            <person name="Klein P."/>
            <person name="Conner P."/>
            <person name="Grauke L."/>
            <person name="Grimwood J."/>
            <person name="Schmutz J."/>
            <person name="Randall J.J."/>
        </authorList>
    </citation>
    <scope>NUCLEOTIDE SEQUENCE</scope>
    <source>
        <tissue evidence="1">Leaf</tissue>
    </source>
</reference>
<protein>
    <submittedName>
        <fullName evidence="1">Uncharacterized protein</fullName>
    </submittedName>
</protein>
<organism evidence="1 2">
    <name type="scientific">Carya illinoinensis</name>
    <name type="common">Pecan</name>
    <dbReference type="NCBI Taxonomy" id="32201"/>
    <lineage>
        <taxon>Eukaryota</taxon>
        <taxon>Viridiplantae</taxon>
        <taxon>Streptophyta</taxon>
        <taxon>Embryophyta</taxon>
        <taxon>Tracheophyta</taxon>
        <taxon>Spermatophyta</taxon>
        <taxon>Magnoliopsida</taxon>
        <taxon>eudicotyledons</taxon>
        <taxon>Gunneridae</taxon>
        <taxon>Pentapetalae</taxon>
        <taxon>rosids</taxon>
        <taxon>fabids</taxon>
        <taxon>Fagales</taxon>
        <taxon>Juglandaceae</taxon>
        <taxon>Carya</taxon>
    </lineage>
</organism>
<dbReference type="EMBL" id="CM031830">
    <property type="protein sequence ID" value="KAG6708852.1"/>
    <property type="molecule type" value="Genomic_DNA"/>
</dbReference>
<dbReference type="Proteomes" id="UP000811246">
    <property type="component" value="Chromosome 6"/>
</dbReference>